<dbReference type="AlphaFoldDB" id="A0AAV7W188"/>
<feature type="region of interest" description="Disordered" evidence="1">
    <location>
        <begin position="1"/>
        <end position="53"/>
    </location>
</feature>
<sequence length="98" mass="10905">MQGIMAAQQQSKKEGNLKEVFVKTPAKRQEHTLGGASGDNRPAADEQKEEDTTPITKLCLEHLFAGLRGDIAILRQEIATTSKELKREVAELEQRMDT</sequence>
<gene>
    <name evidence="2" type="ORF">NDU88_002107</name>
</gene>
<feature type="compositionally biased region" description="Basic and acidic residues" evidence="1">
    <location>
        <begin position="11"/>
        <end position="31"/>
    </location>
</feature>
<dbReference type="Proteomes" id="UP001066276">
    <property type="component" value="Chromosome 1_2"/>
</dbReference>
<evidence type="ECO:0000313" key="2">
    <source>
        <dbReference type="EMBL" id="KAJ1206706.1"/>
    </source>
</evidence>
<keyword evidence="3" id="KW-1185">Reference proteome</keyword>
<dbReference type="Gene3D" id="1.20.5.170">
    <property type="match status" value="1"/>
</dbReference>
<protein>
    <submittedName>
        <fullName evidence="2">Uncharacterized protein</fullName>
    </submittedName>
</protein>
<proteinExistence type="predicted"/>
<organism evidence="2 3">
    <name type="scientific">Pleurodeles waltl</name>
    <name type="common">Iberian ribbed newt</name>
    <dbReference type="NCBI Taxonomy" id="8319"/>
    <lineage>
        <taxon>Eukaryota</taxon>
        <taxon>Metazoa</taxon>
        <taxon>Chordata</taxon>
        <taxon>Craniata</taxon>
        <taxon>Vertebrata</taxon>
        <taxon>Euteleostomi</taxon>
        <taxon>Amphibia</taxon>
        <taxon>Batrachia</taxon>
        <taxon>Caudata</taxon>
        <taxon>Salamandroidea</taxon>
        <taxon>Salamandridae</taxon>
        <taxon>Pleurodelinae</taxon>
        <taxon>Pleurodeles</taxon>
    </lineage>
</organism>
<evidence type="ECO:0000256" key="1">
    <source>
        <dbReference type="SAM" id="MobiDB-lite"/>
    </source>
</evidence>
<dbReference type="EMBL" id="JANPWB010000002">
    <property type="protein sequence ID" value="KAJ1206706.1"/>
    <property type="molecule type" value="Genomic_DNA"/>
</dbReference>
<reference evidence="2" key="1">
    <citation type="journal article" date="2022" name="bioRxiv">
        <title>Sequencing and chromosome-scale assembly of the giantPleurodeles waltlgenome.</title>
        <authorList>
            <person name="Brown T."/>
            <person name="Elewa A."/>
            <person name="Iarovenko S."/>
            <person name="Subramanian E."/>
            <person name="Araus A.J."/>
            <person name="Petzold A."/>
            <person name="Susuki M."/>
            <person name="Suzuki K.-i.T."/>
            <person name="Hayashi T."/>
            <person name="Toyoda A."/>
            <person name="Oliveira C."/>
            <person name="Osipova E."/>
            <person name="Leigh N.D."/>
            <person name="Simon A."/>
            <person name="Yun M.H."/>
        </authorList>
    </citation>
    <scope>NUCLEOTIDE SEQUENCE</scope>
    <source>
        <strain evidence="2">20211129_DDA</strain>
        <tissue evidence="2">Liver</tissue>
    </source>
</reference>
<accession>A0AAV7W188</accession>
<name>A0AAV7W188_PLEWA</name>
<evidence type="ECO:0000313" key="3">
    <source>
        <dbReference type="Proteomes" id="UP001066276"/>
    </source>
</evidence>
<comment type="caution">
    <text evidence="2">The sequence shown here is derived from an EMBL/GenBank/DDBJ whole genome shotgun (WGS) entry which is preliminary data.</text>
</comment>